<organism evidence="2 3">
    <name type="scientific">Dendrobium nobile</name>
    <name type="common">Orchid</name>
    <dbReference type="NCBI Taxonomy" id="94219"/>
    <lineage>
        <taxon>Eukaryota</taxon>
        <taxon>Viridiplantae</taxon>
        <taxon>Streptophyta</taxon>
        <taxon>Embryophyta</taxon>
        <taxon>Tracheophyta</taxon>
        <taxon>Spermatophyta</taxon>
        <taxon>Magnoliopsida</taxon>
        <taxon>Liliopsida</taxon>
        <taxon>Asparagales</taxon>
        <taxon>Orchidaceae</taxon>
        <taxon>Epidendroideae</taxon>
        <taxon>Malaxideae</taxon>
        <taxon>Dendrobiinae</taxon>
        <taxon>Dendrobium</taxon>
    </lineage>
</organism>
<evidence type="ECO:0000313" key="3">
    <source>
        <dbReference type="Proteomes" id="UP000829196"/>
    </source>
</evidence>
<comment type="caution">
    <text evidence="2">The sequence shown here is derived from an EMBL/GenBank/DDBJ whole genome shotgun (WGS) entry which is preliminary data.</text>
</comment>
<reference evidence="2" key="1">
    <citation type="journal article" date="2022" name="Front. Genet.">
        <title>Chromosome-Scale Assembly of the Dendrobium nobile Genome Provides Insights Into the Molecular Mechanism of the Biosynthesis of the Medicinal Active Ingredient of Dendrobium.</title>
        <authorList>
            <person name="Xu Q."/>
            <person name="Niu S.-C."/>
            <person name="Li K.-L."/>
            <person name="Zheng P.-J."/>
            <person name="Zhang X.-J."/>
            <person name="Jia Y."/>
            <person name="Liu Y."/>
            <person name="Niu Y.-X."/>
            <person name="Yu L.-H."/>
            <person name="Chen D.-F."/>
            <person name="Zhang G.-Q."/>
        </authorList>
    </citation>
    <scope>NUCLEOTIDE SEQUENCE</scope>
    <source>
        <tissue evidence="2">Leaf</tissue>
    </source>
</reference>
<accession>A0A8T3BD74</accession>
<name>A0A8T3BD74_DENNO</name>
<keyword evidence="1" id="KW-1133">Transmembrane helix</keyword>
<gene>
    <name evidence="2" type="ORF">KFK09_013492</name>
</gene>
<evidence type="ECO:0000256" key="1">
    <source>
        <dbReference type="SAM" id="Phobius"/>
    </source>
</evidence>
<proteinExistence type="predicted"/>
<evidence type="ECO:0000313" key="2">
    <source>
        <dbReference type="EMBL" id="KAI0507369.1"/>
    </source>
</evidence>
<feature type="transmembrane region" description="Helical" evidence="1">
    <location>
        <begin position="20"/>
        <end position="41"/>
    </location>
</feature>
<keyword evidence="1" id="KW-0812">Transmembrane</keyword>
<feature type="transmembrane region" description="Helical" evidence="1">
    <location>
        <begin position="91"/>
        <end position="109"/>
    </location>
</feature>
<sequence>MFAFRCFHHFFPCFFSIKFQINKSCVVCSVLVIIGMISFFFRAYVLSLKKSIIYTEFVMALYQCYLNSFVLPSLNLFMPVAIESADDPPLVLYYYYKWFSFYLMGFKFLQSSTTIPFYSCDHLATFWW</sequence>
<keyword evidence="3" id="KW-1185">Reference proteome</keyword>
<protein>
    <submittedName>
        <fullName evidence="2">Uncharacterized protein</fullName>
    </submittedName>
</protein>
<keyword evidence="1" id="KW-0472">Membrane</keyword>
<dbReference type="Proteomes" id="UP000829196">
    <property type="component" value="Unassembled WGS sequence"/>
</dbReference>
<dbReference type="EMBL" id="JAGYWB010000010">
    <property type="protein sequence ID" value="KAI0507369.1"/>
    <property type="molecule type" value="Genomic_DNA"/>
</dbReference>
<dbReference type="AlphaFoldDB" id="A0A8T3BD74"/>